<keyword evidence="1" id="KW-0812">Transmembrane</keyword>
<proteinExistence type="predicted"/>
<accession>V6MAY5</accession>
<evidence type="ECO:0000313" key="2">
    <source>
        <dbReference type="EMBL" id="EST55689.1"/>
    </source>
</evidence>
<keyword evidence="3" id="KW-1185">Reference proteome</keyword>
<dbReference type="Proteomes" id="UP000017973">
    <property type="component" value="Unassembled WGS sequence"/>
</dbReference>
<dbReference type="EMBL" id="AYJU01000003">
    <property type="protein sequence ID" value="EST55689.1"/>
    <property type="molecule type" value="Genomic_DNA"/>
</dbReference>
<sequence length="36" mass="3953">MEIALLPAMFFAGMFAGFLMACIVGVTLWNRMREGG</sequence>
<dbReference type="STRING" id="1408254.T458_06945"/>
<keyword evidence="1" id="KW-1133">Transmembrane helix</keyword>
<comment type="caution">
    <text evidence="2">The sequence shown here is derived from an EMBL/GenBank/DDBJ whole genome shotgun (WGS) entry which is preliminary data.</text>
</comment>
<protein>
    <submittedName>
        <fullName evidence="2">Uncharacterized protein</fullName>
    </submittedName>
</protein>
<gene>
    <name evidence="2" type="ORF">T458_06945</name>
</gene>
<name>V6MAY5_9BACL</name>
<dbReference type="AlphaFoldDB" id="V6MAY5"/>
<dbReference type="HOGENOM" id="CLU_3354962_0_0_9"/>
<organism evidence="2 3">
    <name type="scientific">Brevibacillus panacihumi W25</name>
    <dbReference type="NCBI Taxonomy" id="1408254"/>
    <lineage>
        <taxon>Bacteria</taxon>
        <taxon>Bacillati</taxon>
        <taxon>Bacillota</taxon>
        <taxon>Bacilli</taxon>
        <taxon>Bacillales</taxon>
        <taxon>Paenibacillaceae</taxon>
        <taxon>Brevibacillus</taxon>
    </lineage>
</organism>
<feature type="transmembrane region" description="Helical" evidence="1">
    <location>
        <begin position="6"/>
        <end position="29"/>
    </location>
</feature>
<keyword evidence="1" id="KW-0472">Membrane</keyword>
<evidence type="ECO:0000256" key="1">
    <source>
        <dbReference type="SAM" id="Phobius"/>
    </source>
</evidence>
<reference evidence="2 3" key="1">
    <citation type="journal article" date="2014" name="Genome Announc.">
        <title>Draft Genome Sequence of Brevibacillus panacihumi Strain W25, a Halotolerant Hydrocarbon-Degrading Bacterium.</title>
        <authorList>
            <person name="Wang X."/>
            <person name="Jin D."/>
            <person name="Zhou L."/>
            <person name="Wu L."/>
            <person name="An W."/>
            <person name="Chen Y."/>
            <person name="Zhao L."/>
        </authorList>
    </citation>
    <scope>NUCLEOTIDE SEQUENCE [LARGE SCALE GENOMIC DNA]</scope>
    <source>
        <strain evidence="2 3">W25</strain>
    </source>
</reference>
<evidence type="ECO:0000313" key="3">
    <source>
        <dbReference type="Proteomes" id="UP000017973"/>
    </source>
</evidence>